<gene>
    <name evidence="1" type="ORF">TRFO_27597</name>
</gene>
<evidence type="ECO:0000313" key="1">
    <source>
        <dbReference type="EMBL" id="OHT04817.1"/>
    </source>
</evidence>
<dbReference type="Proteomes" id="UP000179807">
    <property type="component" value="Unassembled WGS sequence"/>
</dbReference>
<proteinExistence type="predicted"/>
<comment type="caution">
    <text evidence="1">The sequence shown here is derived from an EMBL/GenBank/DDBJ whole genome shotgun (WGS) entry which is preliminary data.</text>
</comment>
<dbReference type="RefSeq" id="XP_068357953.1">
    <property type="nucleotide sequence ID" value="XM_068505657.1"/>
</dbReference>
<organism evidence="1 2">
    <name type="scientific">Tritrichomonas foetus</name>
    <dbReference type="NCBI Taxonomy" id="1144522"/>
    <lineage>
        <taxon>Eukaryota</taxon>
        <taxon>Metamonada</taxon>
        <taxon>Parabasalia</taxon>
        <taxon>Tritrichomonadida</taxon>
        <taxon>Tritrichomonadidae</taxon>
        <taxon>Tritrichomonas</taxon>
    </lineage>
</organism>
<evidence type="ECO:0000313" key="2">
    <source>
        <dbReference type="Proteomes" id="UP000179807"/>
    </source>
</evidence>
<dbReference type="VEuPathDB" id="TrichDB:TRFO_27597"/>
<dbReference type="EMBL" id="MLAK01000780">
    <property type="protein sequence ID" value="OHT04817.1"/>
    <property type="molecule type" value="Genomic_DNA"/>
</dbReference>
<accession>A0A1J4K070</accession>
<dbReference type="AlphaFoldDB" id="A0A1J4K070"/>
<dbReference type="GeneID" id="94840361"/>
<name>A0A1J4K070_9EUKA</name>
<sequence length="70" mass="8506">MEDLLWESRILEEKAQEREEWKMMTEVQLKYQISRIKQTLHRQNLANNQLKKHIVELDQQIQELTTIADA</sequence>
<keyword evidence="2" id="KW-1185">Reference proteome</keyword>
<reference evidence="1" key="1">
    <citation type="submission" date="2016-10" db="EMBL/GenBank/DDBJ databases">
        <authorList>
            <person name="Benchimol M."/>
            <person name="Almeida L.G."/>
            <person name="Vasconcelos A.T."/>
            <person name="Perreira-Neves A."/>
            <person name="Rosa I.A."/>
            <person name="Tasca T."/>
            <person name="Bogo M.R."/>
            <person name="de Souza W."/>
        </authorList>
    </citation>
    <scope>NUCLEOTIDE SEQUENCE [LARGE SCALE GENOMIC DNA]</scope>
    <source>
        <strain evidence="1">K</strain>
    </source>
</reference>
<protein>
    <submittedName>
        <fullName evidence="1">Uncharacterized protein</fullName>
    </submittedName>
</protein>